<keyword evidence="2" id="KW-0472">Membrane</keyword>
<accession>A0AAU7G634</accession>
<evidence type="ECO:0000313" key="3">
    <source>
        <dbReference type="EMBL" id="XBM46855.1"/>
    </source>
</evidence>
<keyword evidence="2" id="KW-0812">Transmembrane</keyword>
<dbReference type="InterPro" id="IPR019277">
    <property type="entry name" value="DUF2304"/>
</dbReference>
<keyword evidence="2" id="KW-1133">Transmembrane helix</keyword>
<dbReference type="RefSeq" id="WP_348786834.1">
    <property type="nucleotide sequence ID" value="NZ_CP157390.1"/>
</dbReference>
<feature type="transmembrane region" description="Helical" evidence="2">
    <location>
        <begin position="38"/>
        <end position="60"/>
    </location>
</feature>
<feature type="region of interest" description="Disordered" evidence="1">
    <location>
        <begin position="113"/>
        <end position="137"/>
    </location>
</feature>
<dbReference type="EMBL" id="CP157390">
    <property type="protein sequence ID" value="XBM46855.1"/>
    <property type="molecule type" value="Genomic_DNA"/>
</dbReference>
<feature type="transmembrane region" description="Helical" evidence="2">
    <location>
        <begin position="6"/>
        <end position="26"/>
    </location>
</feature>
<dbReference type="AlphaFoldDB" id="A0AAU7G634"/>
<organism evidence="3">
    <name type="scientific">Leifsonia sp. NPDC080035</name>
    <dbReference type="NCBI Taxonomy" id="3143936"/>
    <lineage>
        <taxon>Bacteria</taxon>
        <taxon>Bacillati</taxon>
        <taxon>Actinomycetota</taxon>
        <taxon>Actinomycetes</taxon>
        <taxon>Micrococcales</taxon>
        <taxon>Microbacteriaceae</taxon>
        <taxon>Leifsonia</taxon>
    </lineage>
</organism>
<feature type="compositionally biased region" description="Basic and acidic residues" evidence="1">
    <location>
        <begin position="120"/>
        <end position="137"/>
    </location>
</feature>
<evidence type="ECO:0000256" key="2">
    <source>
        <dbReference type="SAM" id="Phobius"/>
    </source>
</evidence>
<dbReference type="Pfam" id="PF10066">
    <property type="entry name" value="DUF2304"/>
    <property type="match status" value="1"/>
</dbReference>
<protein>
    <submittedName>
        <fullName evidence="3">DUF2304 domain-containing protein</fullName>
    </submittedName>
</protein>
<reference evidence="3" key="1">
    <citation type="submission" date="2024-05" db="EMBL/GenBank/DDBJ databases">
        <title>The Natural Products Discovery Center: Release of the First 8490 Sequenced Strains for Exploring Actinobacteria Biosynthetic Diversity.</title>
        <authorList>
            <person name="Kalkreuter E."/>
            <person name="Kautsar S.A."/>
            <person name="Yang D."/>
            <person name="Bader C.D."/>
            <person name="Teijaro C.N."/>
            <person name="Fluegel L."/>
            <person name="Davis C.M."/>
            <person name="Simpson J.R."/>
            <person name="Lauterbach L."/>
            <person name="Steele A.D."/>
            <person name="Gui C."/>
            <person name="Meng S."/>
            <person name="Li G."/>
            <person name="Viehrig K."/>
            <person name="Ye F."/>
            <person name="Su P."/>
            <person name="Kiefer A.F."/>
            <person name="Nichols A."/>
            <person name="Cepeda A.J."/>
            <person name="Yan W."/>
            <person name="Fan B."/>
            <person name="Jiang Y."/>
            <person name="Adhikari A."/>
            <person name="Zheng C.-J."/>
            <person name="Schuster L."/>
            <person name="Cowan T.M."/>
            <person name="Smanski M.J."/>
            <person name="Chevrette M.G."/>
            <person name="de Carvalho L.P.S."/>
            <person name="Shen B."/>
        </authorList>
    </citation>
    <scope>NUCLEOTIDE SEQUENCE</scope>
    <source>
        <strain evidence="3">NPDC080035</strain>
    </source>
</reference>
<evidence type="ECO:0000256" key="1">
    <source>
        <dbReference type="SAM" id="MobiDB-lite"/>
    </source>
</evidence>
<sequence>MDTGQLVIKILLIIVFAAFAVFLMLPGRGARHLAIRRLVMVALLLLLVVAVIFPSSVTAVARLVGVGRGTDLLLYALFVVFIGNSLLMQRRHRKTEQEITQLARQLAIMRAPDPESLDAVPRKTVDAEEEPRTDSAG</sequence>
<gene>
    <name evidence="3" type="ORF">AAME72_12260</name>
</gene>
<proteinExistence type="predicted"/>
<name>A0AAU7G634_9MICO</name>
<feature type="transmembrane region" description="Helical" evidence="2">
    <location>
        <begin position="72"/>
        <end position="88"/>
    </location>
</feature>